<proteinExistence type="predicted"/>
<dbReference type="EMBL" id="GBRH01197734">
    <property type="protein sequence ID" value="JAE00162.1"/>
    <property type="molecule type" value="Transcribed_RNA"/>
</dbReference>
<reference evidence="1" key="1">
    <citation type="submission" date="2014-09" db="EMBL/GenBank/DDBJ databases">
        <authorList>
            <person name="Magalhaes I.L.F."/>
            <person name="Oliveira U."/>
            <person name="Santos F.R."/>
            <person name="Vidigal T.H.D.A."/>
            <person name="Brescovit A.D."/>
            <person name="Santos A.J."/>
        </authorList>
    </citation>
    <scope>NUCLEOTIDE SEQUENCE</scope>
    <source>
        <tissue evidence="1">Shoot tissue taken approximately 20 cm above the soil surface</tissue>
    </source>
</reference>
<name>A0A0A9EJB2_ARUDO</name>
<sequence length="13" mass="1505">MYCASYALPDYHA</sequence>
<evidence type="ECO:0000313" key="1">
    <source>
        <dbReference type="EMBL" id="JAE00162.1"/>
    </source>
</evidence>
<accession>A0A0A9EJB2</accession>
<protein>
    <submittedName>
        <fullName evidence="1">Uncharacterized protein</fullName>
    </submittedName>
</protein>
<organism evidence="1">
    <name type="scientific">Arundo donax</name>
    <name type="common">Giant reed</name>
    <name type="synonym">Donax arundinaceus</name>
    <dbReference type="NCBI Taxonomy" id="35708"/>
    <lineage>
        <taxon>Eukaryota</taxon>
        <taxon>Viridiplantae</taxon>
        <taxon>Streptophyta</taxon>
        <taxon>Embryophyta</taxon>
        <taxon>Tracheophyta</taxon>
        <taxon>Spermatophyta</taxon>
        <taxon>Magnoliopsida</taxon>
        <taxon>Liliopsida</taxon>
        <taxon>Poales</taxon>
        <taxon>Poaceae</taxon>
        <taxon>PACMAD clade</taxon>
        <taxon>Arundinoideae</taxon>
        <taxon>Arundineae</taxon>
        <taxon>Arundo</taxon>
    </lineage>
</organism>
<reference evidence="1" key="2">
    <citation type="journal article" date="2015" name="Data Brief">
        <title>Shoot transcriptome of the giant reed, Arundo donax.</title>
        <authorList>
            <person name="Barrero R.A."/>
            <person name="Guerrero F.D."/>
            <person name="Moolhuijzen P."/>
            <person name="Goolsby J.A."/>
            <person name="Tidwell J."/>
            <person name="Bellgard S.E."/>
            <person name="Bellgard M.I."/>
        </authorList>
    </citation>
    <scope>NUCLEOTIDE SEQUENCE</scope>
    <source>
        <tissue evidence="1">Shoot tissue taken approximately 20 cm above the soil surface</tissue>
    </source>
</reference>